<dbReference type="GO" id="GO:0017119">
    <property type="term" value="C:Golgi transport complex"/>
    <property type="evidence" value="ECO:0007669"/>
    <property type="project" value="InterPro"/>
</dbReference>
<dbReference type="EMBL" id="JANAVB010020599">
    <property type="protein sequence ID" value="KAJ6826839.1"/>
    <property type="molecule type" value="Genomic_DNA"/>
</dbReference>
<protein>
    <submittedName>
        <fullName evidence="1">Conserved oligomeric Golgi complex subunit 5</fullName>
    </submittedName>
</protein>
<dbReference type="InterPro" id="IPR019465">
    <property type="entry name" value="Cog5"/>
</dbReference>
<keyword evidence="2" id="KW-1185">Reference proteome</keyword>
<evidence type="ECO:0000313" key="2">
    <source>
        <dbReference type="Proteomes" id="UP001140949"/>
    </source>
</evidence>
<reference evidence="1" key="1">
    <citation type="journal article" date="2023" name="GigaByte">
        <title>Genome assembly of the bearded iris, Iris pallida Lam.</title>
        <authorList>
            <person name="Bruccoleri R.E."/>
            <person name="Oakeley E.J."/>
            <person name="Faust A.M.E."/>
            <person name="Altorfer M."/>
            <person name="Dessus-Babus S."/>
            <person name="Burckhardt D."/>
            <person name="Oertli M."/>
            <person name="Naumann U."/>
            <person name="Petersen F."/>
            <person name="Wong J."/>
        </authorList>
    </citation>
    <scope>NUCLEOTIDE SEQUENCE</scope>
    <source>
        <strain evidence="1">GSM-AAB239-AS_SAM_17_03QT</strain>
    </source>
</reference>
<accession>A0AAX6GDV1</accession>
<dbReference type="Proteomes" id="UP001140949">
    <property type="component" value="Unassembled WGS sequence"/>
</dbReference>
<evidence type="ECO:0000313" key="1">
    <source>
        <dbReference type="EMBL" id="KAJ6826839.1"/>
    </source>
</evidence>
<dbReference type="AlphaFoldDB" id="A0AAX6GDV1"/>
<gene>
    <name evidence="1" type="ORF">M6B38_369375</name>
</gene>
<organism evidence="1 2">
    <name type="scientific">Iris pallida</name>
    <name type="common">Sweet iris</name>
    <dbReference type="NCBI Taxonomy" id="29817"/>
    <lineage>
        <taxon>Eukaryota</taxon>
        <taxon>Viridiplantae</taxon>
        <taxon>Streptophyta</taxon>
        <taxon>Embryophyta</taxon>
        <taxon>Tracheophyta</taxon>
        <taxon>Spermatophyta</taxon>
        <taxon>Magnoliopsida</taxon>
        <taxon>Liliopsida</taxon>
        <taxon>Asparagales</taxon>
        <taxon>Iridaceae</taxon>
        <taxon>Iridoideae</taxon>
        <taxon>Irideae</taxon>
        <taxon>Iris</taxon>
    </lineage>
</organism>
<reference evidence="1" key="2">
    <citation type="submission" date="2023-04" db="EMBL/GenBank/DDBJ databases">
        <authorList>
            <person name="Bruccoleri R.E."/>
            <person name="Oakeley E.J."/>
            <person name="Faust A.-M."/>
            <person name="Dessus-Babus S."/>
            <person name="Altorfer M."/>
            <person name="Burckhardt D."/>
            <person name="Oertli M."/>
            <person name="Naumann U."/>
            <person name="Petersen F."/>
            <person name="Wong J."/>
        </authorList>
    </citation>
    <scope>NUCLEOTIDE SEQUENCE</scope>
    <source>
        <strain evidence="1">GSM-AAB239-AS_SAM_17_03QT</strain>
        <tissue evidence="1">Leaf</tissue>
    </source>
</reference>
<name>A0AAX6GDV1_IRIPA</name>
<sequence>MSLVDYHELINILFYMCNSTLVLWLDSCGEDQVWKGIKVTLDDYELKVRAQGDKEFSPVYPFMLQIGSSLAEVTSSQ</sequence>
<dbReference type="PANTHER" id="PTHR13228">
    <property type="entry name" value="CONSERVED OLIGOMERIC GOLGI COMPLEX COMPONENT 5"/>
    <property type="match status" value="1"/>
</dbReference>
<dbReference type="GO" id="GO:0006891">
    <property type="term" value="P:intra-Golgi vesicle-mediated transport"/>
    <property type="evidence" value="ECO:0007669"/>
    <property type="project" value="InterPro"/>
</dbReference>
<proteinExistence type="predicted"/>
<comment type="caution">
    <text evidence="1">The sequence shown here is derived from an EMBL/GenBank/DDBJ whole genome shotgun (WGS) entry which is preliminary data.</text>
</comment>
<dbReference type="PANTHER" id="PTHR13228:SF3">
    <property type="entry name" value="CONSERVED OLIGOMERIC GOLGI COMPLEX SUBUNIT 5"/>
    <property type="match status" value="1"/>
</dbReference>